<sequence>MAFARPLLAAQVKMAATTQIGYEVEEVVLQRWLIKHFGPQFNSKGVMVWTYSSELRESTSWWIVTGPRLISEDEQHRMIQASVPQPALPFGPRRIVQMNDDMNEKSELTWPLPPSPPKLTYDFEVRRFLEEGSGHLFVSKEPVEVHIAWVDGEGVSKDLLLRANSYVDLFQNESEIRSCAVSPRKYRRSRSDSACVEEGWYEDHRRVTGLINPAFTRSELPVTLHGMTDLLAGLGAFPDLHRNLTAFGRKSFSKDEGFGGYDWADSVEKDGRLSVFESCYLLKYVQKRARARPGTNPWSISQALVYQKVSFSTGRTDHIFIKPSDALTSRLNHSLKQEPAVAAKVASDWTHVHEMAFGSVDEPFRDCFNYLDGRISEIFGRVMMSGVEPGKLREFDTLESSSKDMKSLQAYIEMALRVKHIIDVNLETLDAMTQVMNELRSRDSFPYPTHTDSLLRSLNKRRRQHRMSINNFASMVERANSLSEQLRNTISVRNSAATIELTVRSGYEAHVVKILTDFLQMGYVSKVQSAGFKLSATDDLQIYAVLAIPLIITTMLVYGGVELYQYRSWKRSIGNRASIV</sequence>
<reference evidence="3" key="1">
    <citation type="submission" date="2023-06" db="EMBL/GenBank/DDBJ databases">
        <authorList>
            <person name="Noh H."/>
        </authorList>
    </citation>
    <scope>NUCLEOTIDE SEQUENCE</scope>
    <source>
        <strain evidence="3">DUCC20226</strain>
    </source>
</reference>
<dbReference type="EMBL" id="JAUJFL010000007">
    <property type="protein sequence ID" value="KAK2599261.1"/>
    <property type="molecule type" value="Genomic_DNA"/>
</dbReference>
<name>A0AAD9S4J9_PHOAM</name>
<dbReference type="Proteomes" id="UP001265746">
    <property type="component" value="Unassembled WGS sequence"/>
</dbReference>
<evidence type="ECO:0000313" key="3">
    <source>
        <dbReference type="EMBL" id="KAK2599261.1"/>
    </source>
</evidence>
<dbReference type="InterPro" id="IPR058257">
    <property type="entry name" value="CorA-like_dom"/>
</dbReference>
<organism evidence="3 4">
    <name type="scientific">Phomopsis amygdali</name>
    <name type="common">Fusicoccum amygdali</name>
    <dbReference type="NCBI Taxonomy" id="1214568"/>
    <lineage>
        <taxon>Eukaryota</taxon>
        <taxon>Fungi</taxon>
        <taxon>Dikarya</taxon>
        <taxon>Ascomycota</taxon>
        <taxon>Pezizomycotina</taxon>
        <taxon>Sordariomycetes</taxon>
        <taxon>Sordariomycetidae</taxon>
        <taxon>Diaporthales</taxon>
        <taxon>Diaporthaceae</taxon>
        <taxon>Diaporthe</taxon>
    </lineage>
</organism>
<keyword evidence="1" id="KW-0812">Transmembrane</keyword>
<gene>
    <name evidence="3" type="ORF">N8I77_011031</name>
</gene>
<evidence type="ECO:0000256" key="1">
    <source>
        <dbReference type="SAM" id="Phobius"/>
    </source>
</evidence>
<feature type="domain" description="CorA-like transporter" evidence="2">
    <location>
        <begin position="276"/>
        <end position="376"/>
    </location>
</feature>
<comment type="caution">
    <text evidence="3">The sequence shown here is derived from an EMBL/GenBank/DDBJ whole genome shotgun (WGS) entry which is preliminary data.</text>
</comment>
<accession>A0AAD9S4J9</accession>
<dbReference type="Pfam" id="PF26616">
    <property type="entry name" value="CorA-like"/>
    <property type="match status" value="1"/>
</dbReference>
<dbReference type="AlphaFoldDB" id="A0AAD9S4J9"/>
<proteinExistence type="predicted"/>
<keyword evidence="1" id="KW-1133">Transmembrane helix</keyword>
<evidence type="ECO:0000313" key="4">
    <source>
        <dbReference type="Proteomes" id="UP001265746"/>
    </source>
</evidence>
<evidence type="ECO:0000259" key="2">
    <source>
        <dbReference type="Pfam" id="PF26616"/>
    </source>
</evidence>
<keyword evidence="4" id="KW-1185">Reference proteome</keyword>
<keyword evidence="1" id="KW-0472">Membrane</keyword>
<feature type="transmembrane region" description="Helical" evidence="1">
    <location>
        <begin position="542"/>
        <end position="561"/>
    </location>
</feature>
<protein>
    <recommendedName>
        <fullName evidence="2">CorA-like transporter domain-containing protein</fullName>
    </recommendedName>
</protein>